<dbReference type="SMART" id="SM00066">
    <property type="entry name" value="GAL4"/>
    <property type="match status" value="1"/>
</dbReference>
<dbReference type="EMBL" id="CDMC01000009">
    <property type="protein sequence ID" value="CEL07313.1"/>
    <property type="molecule type" value="Genomic_DNA"/>
</dbReference>
<dbReference type="STRING" id="454130.A0A0U5G5Z2"/>
<evidence type="ECO:0000256" key="1">
    <source>
        <dbReference type="ARBA" id="ARBA00004123"/>
    </source>
</evidence>
<keyword evidence="4" id="KW-0238">DNA-binding</keyword>
<dbReference type="Gene3D" id="4.10.240.10">
    <property type="entry name" value="Zn(2)-C6 fungal-type DNA-binding domain"/>
    <property type="match status" value="1"/>
</dbReference>
<evidence type="ECO:0000256" key="2">
    <source>
        <dbReference type="ARBA" id="ARBA00022833"/>
    </source>
</evidence>
<dbReference type="GO" id="GO:0000976">
    <property type="term" value="F:transcription cis-regulatory region binding"/>
    <property type="evidence" value="ECO:0007669"/>
    <property type="project" value="TreeGrafter"/>
</dbReference>
<evidence type="ECO:0000256" key="3">
    <source>
        <dbReference type="ARBA" id="ARBA00023015"/>
    </source>
</evidence>
<dbReference type="SUPFAM" id="SSF57701">
    <property type="entry name" value="Zn2/Cys6 DNA-binding domain"/>
    <property type="match status" value="1"/>
</dbReference>
<keyword evidence="6" id="KW-0539">Nucleus</keyword>
<dbReference type="InterPro" id="IPR036864">
    <property type="entry name" value="Zn2-C6_fun-type_DNA-bd_sf"/>
</dbReference>
<dbReference type="GO" id="GO:0000981">
    <property type="term" value="F:DNA-binding transcription factor activity, RNA polymerase II-specific"/>
    <property type="evidence" value="ECO:0007669"/>
    <property type="project" value="InterPro"/>
</dbReference>
<dbReference type="CDD" id="cd12148">
    <property type="entry name" value="fungal_TF_MHR"/>
    <property type="match status" value="1"/>
</dbReference>
<dbReference type="InterPro" id="IPR001138">
    <property type="entry name" value="Zn2Cys6_DnaBD"/>
</dbReference>
<dbReference type="InterPro" id="IPR051089">
    <property type="entry name" value="prtT"/>
</dbReference>
<keyword evidence="10" id="KW-1185">Reference proteome</keyword>
<evidence type="ECO:0000256" key="6">
    <source>
        <dbReference type="ARBA" id="ARBA00023242"/>
    </source>
</evidence>
<evidence type="ECO:0000256" key="5">
    <source>
        <dbReference type="ARBA" id="ARBA00023163"/>
    </source>
</evidence>
<keyword evidence="5" id="KW-0804">Transcription</keyword>
<evidence type="ECO:0000313" key="9">
    <source>
        <dbReference type="EMBL" id="CEL07313.1"/>
    </source>
</evidence>
<evidence type="ECO:0000256" key="4">
    <source>
        <dbReference type="ARBA" id="ARBA00023125"/>
    </source>
</evidence>
<dbReference type="PROSITE" id="PS50048">
    <property type="entry name" value="ZN2_CY6_FUNGAL_2"/>
    <property type="match status" value="1"/>
</dbReference>
<dbReference type="Pfam" id="PF00172">
    <property type="entry name" value="Zn_clus"/>
    <property type="match status" value="1"/>
</dbReference>
<dbReference type="OrthoDB" id="1925334at2759"/>
<proteinExistence type="predicted"/>
<gene>
    <name evidence="9" type="ORF">ASPCAL10474</name>
</gene>
<reference evidence="10" key="1">
    <citation type="journal article" date="2016" name="Genome Announc.">
        <title>Draft genome sequences of fungus Aspergillus calidoustus.</title>
        <authorList>
            <person name="Horn F."/>
            <person name="Linde J."/>
            <person name="Mattern D.J."/>
            <person name="Walther G."/>
            <person name="Guthke R."/>
            <person name="Scherlach K."/>
            <person name="Martin K."/>
            <person name="Brakhage A.A."/>
            <person name="Petzke L."/>
            <person name="Valiante V."/>
        </authorList>
    </citation>
    <scope>NUCLEOTIDE SEQUENCE [LARGE SCALE GENOMIC DNA]</scope>
    <source>
        <strain evidence="10">SF006504</strain>
    </source>
</reference>
<feature type="compositionally biased region" description="Polar residues" evidence="7">
    <location>
        <begin position="597"/>
        <end position="612"/>
    </location>
</feature>
<comment type="subcellular location">
    <subcellularLocation>
        <location evidence="1">Nucleus</location>
    </subcellularLocation>
</comment>
<name>A0A0U5G5Z2_ASPCI</name>
<keyword evidence="3" id="KW-0805">Transcription regulation</keyword>
<keyword evidence="2" id="KW-0862">Zinc</keyword>
<dbReference type="PANTHER" id="PTHR31845:SF17">
    <property type="entry name" value="ZN(II)2CYS6 TRANSCRIPTION FACTOR (EUROFUNG)"/>
    <property type="match status" value="1"/>
</dbReference>
<organism evidence="9 10">
    <name type="scientific">Aspergillus calidoustus</name>
    <dbReference type="NCBI Taxonomy" id="454130"/>
    <lineage>
        <taxon>Eukaryota</taxon>
        <taxon>Fungi</taxon>
        <taxon>Dikarya</taxon>
        <taxon>Ascomycota</taxon>
        <taxon>Pezizomycotina</taxon>
        <taxon>Eurotiomycetes</taxon>
        <taxon>Eurotiomycetidae</taxon>
        <taxon>Eurotiales</taxon>
        <taxon>Aspergillaceae</taxon>
        <taxon>Aspergillus</taxon>
        <taxon>Aspergillus subgen. Nidulantes</taxon>
    </lineage>
</organism>
<accession>A0A0U5G5Z2</accession>
<dbReference type="AlphaFoldDB" id="A0A0U5G5Z2"/>
<evidence type="ECO:0000256" key="7">
    <source>
        <dbReference type="SAM" id="MobiDB-lite"/>
    </source>
</evidence>
<feature type="domain" description="Zn(2)-C6 fungal-type" evidence="8">
    <location>
        <begin position="19"/>
        <end position="51"/>
    </location>
</feature>
<dbReference type="Proteomes" id="UP000054771">
    <property type="component" value="Unassembled WGS sequence"/>
</dbReference>
<dbReference type="GO" id="GO:0008270">
    <property type="term" value="F:zinc ion binding"/>
    <property type="evidence" value="ECO:0007669"/>
    <property type="project" value="InterPro"/>
</dbReference>
<sequence length="674" mass="75363">MDESRPTQPTPPGSKRPTACVQCQKHKVRCVLPGRKPPCHRCLGKRLPCVFKKDPTYPLPSSENRLLSALLADLETLQSAVNELRAAGDLPDLPALQSTAALGGLRSGSKLPEDSRCEEQYISGAASAELIDKHPEAPSRDETTATQPPIQSLYQITHLRSLRSQGLVSTDETTHHGHEADDLISRKTLSMADAKMLVNRYLRKTDHYLYGIASEYKNLKEIRQASPLLLTAILTVEALQRSESEQLYRVCYAEFRNLMADFLFSHSISLEDLRGLCIACFWLSDISWSISSVAIRRAVELELHKSFPMAIDALKSQQQSPDTLDSRTKKLVDSVRIWHLLYICDQHLAILYGRPHIMREDEGIQNWALYLAIHRNPTDIRILSQVALLQILRSVSETFGQDSKRRVPVLLKPQLDAFLQQIDQWVNHWLGISQDHPIIGAYPSKAIMLHHHFSKLLVSSHVFRGIGRYPIQDPLPVEFQGLASVAIDSARAVLETTVTDPDILDAFVGIPHYYQTMIAFACSFLLKTAKVYRHQVSLNSTSVIGAITPVIDLCLGANCTSYHLAHWIGRGLRTLLNDYIKWLEHEGARDQGLDPRSQGQSRNLPAARSTSAHMDVDGSNGAWGPILPNDYGENLLSSTLYESVQPDLETNMFGFPWDPSISFASLEHMGLGLL</sequence>
<evidence type="ECO:0000313" key="10">
    <source>
        <dbReference type="Proteomes" id="UP000054771"/>
    </source>
</evidence>
<dbReference type="GO" id="GO:0005634">
    <property type="term" value="C:nucleus"/>
    <property type="evidence" value="ECO:0007669"/>
    <property type="project" value="UniProtKB-SubCell"/>
</dbReference>
<dbReference type="OMA" id="YINWKNH"/>
<protein>
    <recommendedName>
        <fullName evidence="8">Zn(2)-C6 fungal-type domain-containing protein</fullName>
    </recommendedName>
</protein>
<evidence type="ECO:0000259" key="8">
    <source>
        <dbReference type="PROSITE" id="PS50048"/>
    </source>
</evidence>
<feature type="region of interest" description="Disordered" evidence="7">
    <location>
        <begin position="590"/>
        <end position="616"/>
    </location>
</feature>
<dbReference type="CDD" id="cd00067">
    <property type="entry name" value="GAL4"/>
    <property type="match status" value="1"/>
</dbReference>
<dbReference type="PANTHER" id="PTHR31845">
    <property type="entry name" value="FINGER DOMAIN PROTEIN, PUTATIVE-RELATED"/>
    <property type="match status" value="1"/>
</dbReference>